<dbReference type="Proteomes" id="UP001158576">
    <property type="component" value="Chromosome 1"/>
</dbReference>
<accession>A0ABN7SV39</accession>
<evidence type="ECO:0000313" key="2">
    <source>
        <dbReference type="EMBL" id="CAG5105318.1"/>
    </source>
</evidence>
<name>A0ABN7SV39_OIKDI</name>
<dbReference type="EMBL" id="OU015566">
    <property type="protein sequence ID" value="CAG5105318.1"/>
    <property type="molecule type" value="Genomic_DNA"/>
</dbReference>
<proteinExistence type="predicted"/>
<keyword evidence="3" id="KW-1185">Reference proteome</keyword>
<feature type="region of interest" description="Disordered" evidence="1">
    <location>
        <begin position="70"/>
        <end position="104"/>
    </location>
</feature>
<protein>
    <submittedName>
        <fullName evidence="2">Oidioi.mRNA.OKI2018_I69.chr1.g2022.t1.cds</fullName>
    </submittedName>
</protein>
<organism evidence="2 3">
    <name type="scientific">Oikopleura dioica</name>
    <name type="common">Tunicate</name>
    <dbReference type="NCBI Taxonomy" id="34765"/>
    <lineage>
        <taxon>Eukaryota</taxon>
        <taxon>Metazoa</taxon>
        <taxon>Chordata</taxon>
        <taxon>Tunicata</taxon>
        <taxon>Appendicularia</taxon>
        <taxon>Copelata</taxon>
        <taxon>Oikopleuridae</taxon>
        <taxon>Oikopleura</taxon>
    </lineage>
</organism>
<sequence>MSVVIPEIVIRDLSKYEESEFEGSPRWSIIRNNAGLQLQMFWQAKSDDEEIKEENGNVVDYPIPRKNKRKRNPIKIEKTSEDERADGSARTSLEDSETSSEMVEVDTALRPEHLSQLHAYLANSISNSLSSSTSSSSSLPALPSTRGLEGLINLRGVSLPDDTAVNANPPRPNKRRSPAPRFYPLTDPVVKFLQETLVEDTQGRVACSDLSDLSAQKFGNAINMVSMGMKLRFLYPNVTRVKINNRAFYTNVKVRAGVS</sequence>
<gene>
    <name evidence="2" type="ORF">OKIOD_LOCUS10787</name>
</gene>
<feature type="region of interest" description="Disordered" evidence="1">
    <location>
        <begin position="160"/>
        <end position="181"/>
    </location>
</feature>
<evidence type="ECO:0000256" key="1">
    <source>
        <dbReference type="SAM" id="MobiDB-lite"/>
    </source>
</evidence>
<feature type="compositionally biased region" description="Basic and acidic residues" evidence="1">
    <location>
        <begin position="74"/>
        <end position="87"/>
    </location>
</feature>
<reference evidence="2 3" key="1">
    <citation type="submission" date="2021-04" db="EMBL/GenBank/DDBJ databases">
        <authorList>
            <person name="Bliznina A."/>
        </authorList>
    </citation>
    <scope>NUCLEOTIDE SEQUENCE [LARGE SCALE GENOMIC DNA]</scope>
</reference>
<evidence type="ECO:0000313" key="3">
    <source>
        <dbReference type="Proteomes" id="UP001158576"/>
    </source>
</evidence>